<evidence type="ECO:0000313" key="1">
    <source>
        <dbReference type="EMBL" id="EYU13690.1"/>
    </source>
</evidence>
<dbReference type="PATRIC" id="fig|1393736.3.peg.3891"/>
<dbReference type="RefSeq" id="WP_036782115.1">
    <property type="nucleotide sequence ID" value="NZ_CAWLTM010000042.1"/>
</dbReference>
<gene>
    <name evidence="1" type="ORF">BA1DRAFT_03815</name>
</gene>
<dbReference type="EMBL" id="JFGV01000073">
    <property type="protein sequence ID" value="EYU13690.1"/>
    <property type="molecule type" value="Genomic_DNA"/>
</dbReference>
<dbReference type="AlphaFoldDB" id="A0A022PGU0"/>
<dbReference type="Proteomes" id="UP000023464">
    <property type="component" value="Unassembled WGS sequence"/>
</dbReference>
<sequence>MKRRQDLHMNEDSLERMSNLYSGRALLEFNINQTIAENHLLFDRVRRFLDITRAVHKRWIYVSKYILSLSDECVLIDVFDEFHIKASTSHSISAASCNIFYNKIKSSGNELFVELLDYEDYVNQHPGRHYIYSKDNKDKKNILVPYDLESLYLSIMFYARASAPSFLYKTILTEPGVIYKESV</sequence>
<comment type="caution">
    <text evidence="1">The sequence shown here is derived from an EMBL/GenBank/DDBJ whole genome shotgun (WGS) entry which is preliminary data.</text>
</comment>
<reference evidence="1 2" key="1">
    <citation type="submission" date="2014-03" db="EMBL/GenBank/DDBJ databases">
        <title>Draft Genome of Photorhabdus luminescens BA1, an Egyptian Isolate.</title>
        <authorList>
            <person name="Ghazal S."/>
            <person name="Hurst S.G.IV."/>
            <person name="Morris K."/>
            <person name="Thomas K."/>
            <person name="Tisa L.S."/>
        </authorList>
    </citation>
    <scope>NUCLEOTIDE SEQUENCE [LARGE SCALE GENOMIC DNA]</scope>
    <source>
        <strain evidence="1 2">BA1</strain>
    </source>
</reference>
<evidence type="ECO:0000313" key="2">
    <source>
        <dbReference type="Proteomes" id="UP000023464"/>
    </source>
</evidence>
<name>A0A022PGU0_9GAMM</name>
<keyword evidence="2" id="KW-1185">Reference proteome</keyword>
<organism evidence="1 2">
    <name type="scientific">Photorhabdus aegyptia</name>
    <dbReference type="NCBI Taxonomy" id="2805098"/>
    <lineage>
        <taxon>Bacteria</taxon>
        <taxon>Pseudomonadati</taxon>
        <taxon>Pseudomonadota</taxon>
        <taxon>Gammaproteobacteria</taxon>
        <taxon>Enterobacterales</taxon>
        <taxon>Morganellaceae</taxon>
        <taxon>Photorhabdus</taxon>
    </lineage>
</organism>
<accession>A0A022PGU0</accession>
<protein>
    <submittedName>
        <fullName evidence="1">Uncharacterized protein</fullName>
    </submittedName>
</protein>
<proteinExistence type="predicted"/>